<evidence type="ECO:0000313" key="3">
    <source>
        <dbReference type="EMBL" id="MFC5746413.1"/>
    </source>
</evidence>
<evidence type="ECO:0000256" key="2">
    <source>
        <dbReference type="RuleBase" id="RU000363"/>
    </source>
</evidence>
<dbReference type="InterPro" id="IPR036291">
    <property type="entry name" value="NAD(P)-bd_dom_sf"/>
</dbReference>
<dbReference type="NCBIfam" id="NF004513">
    <property type="entry name" value="PRK05854.1"/>
    <property type="match status" value="1"/>
</dbReference>
<dbReference type="InterPro" id="IPR002347">
    <property type="entry name" value="SDR_fam"/>
</dbReference>
<comment type="caution">
    <text evidence="3">The sequence shown here is derived from an EMBL/GenBank/DDBJ whole genome shotgun (WGS) entry which is preliminary data.</text>
</comment>
<proteinExistence type="inferred from homology"/>
<comment type="similarity">
    <text evidence="2">Belongs to the short-chain dehydrogenases/reductases (SDR) family.</text>
</comment>
<dbReference type="RefSeq" id="WP_378282036.1">
    <property type="nucleotide sequence ID" value="NZ_JBHSON010000014.1"/>
</dbReference>
<sequence length="305" mass="32665">MRKWTVADIPDLAGRRAVVTGANSGIGFHTALELARHGAEVVLACRSAERGQAALDRLKAAAPDAEARLASLDLADLASVREFAGREGERPLDLLVNNAGVMALPRRTTADGFEMQFGTNHLGHFALTGLLLPALRAAEGPRVVTVTSGFAWVGRIRFDDLQGERRYQKWGAYAQSKLANLLFTRELARRVPEVLSVSAHPGFAATNLQQTGPRMEGSRFMERGAGVVNTVVAQSAAAGALPTLYAATAADVAEGACYGPKLLQYRGAPTEVVTHPRAKRPELGARLWEVSESLTGVRYEIRADG</sequence>
<name>A0ABW0ZV55_9ACTN</name>
<protein>
    <submittedName>
        <fullName evidence="3">Oxidoreductase</fullName>
    </submittedName>
</protein>
<dbReference type="PRINTS" id="PR00080">
    <property type="entry name" value="SDRFAMILY"/>
</dbReference>
<evidence type="ECO:0000256" key="1">
    <source>
        <dbReference type="ARBA" id="ARBA00023002"/>
    </source>
</evidence>
<keyword evidence="1" id="KW-0560">Oxidoreductase</keyword>
<dbReference type="Pfam" id="PF00106">
    <property type="entry name" value="adh_short"/>
    <property type="match status" value="1"/>
</dbReference>
<accession>A0ABW0ZV55</accession>
<dbReference type="PANTHER" id="PTHR43157">
    <property type="entry name" value="PHOSPHATIDYLINOSITOL-GLYCAN BIOSYNTHESIS CLASS F PROTEIN-RELATED"/>
    <property type="match status" value="1"/>
</dbReference>
<dbReference type="SUPFAM" id="SSF51735">
    <property type="entry name" value="NAD(P)-binding Rossmann-fold domains"/>
    <property type="match status" value="1"/>
</dbReference>
<dbReference type="Proteomes" id="UP001596074">
    <property type="component" value="Unassembled WGS sequence"/>
</dbReference>
<dbReference type="EMBL" id="JBHSON010000014">
    <property type="protein sequence ID" value="MFC5746413.1"/>
    <property type="molecule type" value="Genomic_DNA"/>
</dbReference>
<evidence type="ECO:0000313" key="4">
    <source>
        <dbReference type="Proteomes" id="UP001596074"/>
    </source>
</evidence>
<dbReference type="NCBIfam" id="NF004846">
    <property type="entry name" value="PRK06197.1"/>
    <property type="match status" value="1"/>
</dbReference>
<dbReference type="CDD" id="cd05327">
    <property type="entry name" value="retinol-DH_like_SDR_c_like"/>
    <property type="match status" value="1"/>
</dbReference>
<reference evidence="4" key="1">
    <citation type="journal article" date="2019" name="Int. J. Syst. Evol. Microbiol.">
        <title>The Global Catalogue of Microorganisms (GCM) 10K type strain sequencing project: providing services to taxonomists for standard genome sequencing and annotation.</title>
        <authorList>
            <consortium name="The Broad Institute Genomics Platform"/>
            <consortium name="The Broad Institute Genome Sequencing Center for Infectious Disease"/>
            <person name="Wu L."/>
            <person name="Ma J."/>
        </authorList>
    </citation>
    <scope>NUCLEOTIDE SEQUENCE [LARGE SCALE GENOMIC DNA]</scope>
    <source>
        <strain evidence="4">KCTC 42087</strain>
    </source>
</reference>
<organism evidence="3 4">
    <name type="scientific">Actinomadura rugatobispora</name>
    <dbReference type="NCBI Taxonomy" id="1994"/>
    <lineage>
        <taxon>Bacteria</taxon>
        <taxon>Bacillati</taxon>
        <taxon>Actinomycetota</taxon>
        <taxon>Actinomycetes</taxon>
        <taxon>Streptosporangiales</taxon>
        <taxon>Thermomonosporaceae</taxon>
        <taxon>Actinomadura</taxon>
    </lineage>
</organism>
<dbReference type="PRINTS" id="PR00081">
    <property type="entry name" value="GDHRDH"/>
</dbReference>
<gene>
    <name evidence="3" type="ORF">ACFPZN_12390</name>
</gene>
<keyword evidence="4" id="KW-1185">Reference proteome</keyword>
<dbReference type="Gene3D" id="3.40.50.720">
    <property type="entry name" value="NAD(P)-binding Rossmann-like Domain"/>
    <property type="match status" value="1"/>
</dbReference>
<dbReference type="PANTHER" id="PTHR43157:SF31">
    <property type="entry name" value="PHOSPHATIDYLINOSITOL-GLYCAN BIOSYNTHESIS CLASS F PROTEIN"/>
    <property type="match status" value="1"/>
</dbReference>